<evidence type="ECO:0000256" key="1">
    <source>
        <dbReference type="SAM" id="SignalP"/>
    </source>
</evidence>
<dbReference type="NCBIfam" id="TIGR02913">
    <property type="entry name" value="HAF_rpt"/>
    <property type="match status" value="3"/>
</dbReference>
<dbReference type="InterPro" id="IPR014262">
    <property type="entry name" value="HAF_rpt"/>
</dbReference>
<evidence type="ECO:0008006" key="4">
    <source>
        <dbReference type="Google" id="ProtNLM"/>
    </source>
</evidence>
<dbReference type="EMBL" id="JBHSKD010000017">
    <property type="protein sequence ID" value="MFC5177765.1"/>
    <property type="molecule type" value="Genomic_DNA"/>
</dbReference>
<keyword evidence="3" id="KW-1185">Reference proteome</keyword>
<evidence type="ECO:0000313" key="3">
    <source>
        <dbReference type="Proteomes" id="UP001596087"/>
    </source>
</evidence>
<keyword evidence="1" id="KW-0732">Signal</keyword>
<organism evidence="2 3">
    <name type="scientific">Nocardioides taihuensis</name>
    <dbReference type="NCBI Taxonomy" id="1835606"/>
    <lineage>
        <taxon>Bacteria</taxon>
        <taxon>Bacillati</taxon>
        <taxon>Actinomycetota</taxon>
        <taxon>Actinomycetes</taxon>
        <taxon>Propionibacteriales</taxon>
        <taxon>Nocardioidaceae</taxon>
        <taxon>Nocardioides</taxon>
    </lineage>
</organism>
<feature type="chain" id="PRO_5047264598" description="HAF repeat-containing protein" evidence="1">
    <location>
        <begin position="26"/>
        <end position="364"/>
    </location>
</feature>
<reference evidence="3" key="1">
    <citation type="journal article" date="2019" name="Int. J. Syst. Evol. Microbiol.">
        <title>The Global Catalogue of Microorganisms (GCM) 10K type strain sequencing project: providing services to taxonomists for standard genome sequencing and annotation.</title>
        <authorList>
            <consortium name="The Broad Institute Genomics Platform"/>
            <consortium name="The Broad Institute Genome Sequencing Center for Infectious Disease"/>
            <person name="Wu L."/>
            <person name="Ma J."/>
        </authorList>
    </citation>
    <scope>NUCLEOTIDE SEQUENCE [LARGE SCALE GENOMIC DNA]</scope>
    <source>
        <strain evidence="3">DFY41</strain>
    </source>
</reference>
<dbReference type="RefSeq" id="WP_378591072.1">
    <property type="nucleotide sequence ID" value="NZ_JBHSKD010000017.1"/>
</dbReference>
<protein>
    <recommendedName>
        <fullName evidence="4">HAF repeat-containing protein</fullName>
    </recommendedName>
</protein>
<comment type="caution">
    <text evidence="2">The sequence shown here is derived from an EMBL/GenBank/DDBJ whole genome shotgun (WGS) entry which is preliminary data.</text>
</comment>
<sequence length="364" mass="39851">MAASVLSGALLIASIGALIDAPARAGDVGAADGRGVQAARNHSSATDINDRGWIVGSSTSPDGSLTQHPVLWRPQSRRIVDLGTFKGYDWGTASAINHRGDIVGSYFEAPYLDDAVAFLRRHGTRRMVDLGNLGGSSALATDINVHRHIVGWSTTSTGERRPFLWRPHTHRMRNLGTLGNRTYSEAIAINDDGTVLGRAWTPRAHGTVWHTWLWKPHHDHLIRLKRRGLPLTTYVSGINNRGQVVGCTSKDGDPNRAVLWRPLRRDTVSIRSLGGRSCAWGINDMSEVVGWSGTRTGDTRAFRWTPGMRRMKSIGTLRRPGPSVATAVNSRGFIVGSSGVSLRRHAFVWDPRARRMINLGTLVN</sequence>
<evidence type="ECO:0000313" key="2">
    <source>
        <dbReference type="EMBL" id="MFC5177765.1"/>
    </source>
</evidence>
<name>A0ABW0BL19_9ACTN</name>
<dbReference type="Proteomes" id="UP001596087">
    <property type="component" value="Unassembled WGS sequence"/>
</dbReference>
<accession>A0ABW0BL19</accession>
<feature type="signal peptide" evidence="1">
    <location>
        <begin position="1"/>
        <end position="25"/>
    </location>
</feature>
<gene>
    <name evidence="2" type="ORF">ACFPGP_13875</name>
</gene>
<proteinExistence type="predicted"/>